<dbReference type="PANTHER" id="PTHR47926:SF347">
    <property type="entry name" value="PENTATRICOPEPTIDE REPEAT-CONTAINING PROTEIN"/>
    <property type="match status" value="1"/>
</dbReference>
<dbReference type="InterPro" id="IPR046960">
    <property type="entry name" value="PPR_At4g14850-like_plant"/>
</dbReference>
<dbReference type="InterPro" id="IPR032867">
    <property type="entry name" value="DYW_dom"/>
</dbReference>
<comment type="caution">
    <text evidence="3">The sequence shown here is derived from an EMBL/GenBank/DDBJ whole genome shotgun (WGS) entry which is preliminary data.</text>
</comment>
<comment type="similarity">
    <text evidence="1">Belongs to the PPR family. PCMP-H subfamily.</text>
</comment>
<protein>
    <recommendedName>
        <fullName evidence="2">DYW domain-containing protein</fullName>
    </recommendedName>
</protein>
<evidence type="ECO:0000313" key="4">
    <source>
        <dbReference type="Proteomes" id="UP001396334"/>
    </source>
</evidence>
<reference evidence="3 4" key="1">
    <citation type="journal article" date="2024" name="G3 (Bethesda)">
        <title>Genome assembly of Hibiscus sabdariffa L. provides insights into metabolisms of medicinal natural products.</title>
        <authorList>
            <person name="Kim T."/>
        </authorList>
    </citation>
    <scope>NUCLEOTIDE SEQUENCE [LARGE SCALE GENOMIC DNA]</scope>
    <source>
        <strain evidence="3">TK-2024</strain>
        <tissue evidence="3">Old leaves</tissue>
    </source>
</reference>
<dbReference type="Proteomes" id="UP001396334">
    <property type="component" value="Unassembled WGS sequence"/>
</dbReference>
<dbReference type="EMBL" id="JBBPBN010000003">
    <property type="protein sequence ID" value="KAK9043101.1"/>
    <property type="molecule type" value="Genomic_DNA"/>
</dbReference>
<dbReference type="Gene3D" id="1.25.40.10">
    <property type="entry name" value="Tetratricopeptide repeat domain"/>
    <property type="match status" value="1"/>
</dbReference>
<evidence type="ECO:0000256" key="1">
    <source>
        <dbReference type="ARBA" id="ARBA00006643"/>
    </source>
</evidence>
<organism evidence="3 4">
    <name type="scientific">Hibiscus sabdariffa</name>
    <name type="common">roselle</name>
    <dbReference type="NCBI Taxonomy" id="183260"/>
    <lineage>
        <taxon>Eukaryota</taxon>
        <taxon>Viridiplantae</taxon>
        <taxon>Streptophyta</taxon>
        <taxon>Embryophyta</taxon>
        <taxon>Tracheophyta</taxon>
        <taxon>Spermatophyta</taxon>
        <taxon>Magnoliopsida</taxon>
        <taxon>eudicotyledons</taxon>
        <taxon>Gunneridae</taxon>
        <taxon>Pentapetalae</taxon>
        <taxon>rosids</taxon>
        <taxon>malvids</taxon>
        <taxon>Malvales</taxon>
        <taxon>Malvaceae</taxon>
        <taxon>Malvoideae</taxon>
        <taxon>Hibiscus</taxon>
    </lineage>
</organism>
<proteinExistence type="inferred from homology"/>
<dbReference type="PANTHER" id="PTHR47926">
    <property type="entry name" value="PENTATRICOPEPTIDE REPEAT-CONTAINING PROTEIN"/>
    <property type="match status" value="1"/>
</dbReference>
<evidence type="ECO:0000259" key="2">
    <source>
        <dbReference type="Pfam" id="PF14432"/>
    </source>
</evidence>
<keyword evidence="4" id="KW-1185">Reference proteome</keyword>
<gene>
    <name evidence="3" type="ORF">V6N11_071452</name>
</gene>
<feature type="domain" description="DYW" evidence="2">
    <location>
        <begin position="148"/>
        <end position="240"/>
    </location>
</feature>
<evidence type="ECO:0000313" key="3">
    <source>
        <dbReference type="EMBL" id="KAK9043101.1"/>
    </source>
</evidence>
<accession>A0ABR2U0P8</accession>
<name>A0ABR2U0P8_9ROSI</name>
<sequence>MEVVYGVEQSEEHYSCIVEAFMRAGMLEEVENFIDEVLPGKNGTKIWNNLLSSARVIGNMDMARFSLEKLLELDPIDCFANLLLDKAPVMFGKWKDASKTACIGKTIGSNSSCIEVKSKIYEFVSNQNPSEEVSDKLIELEREMEGLGYVVDRNHLLHDVEEEEYDGVGLGHTEMKANAFEILSLPHRMLVMVTKSIRMCGSCHSACKFMSTFVYRESVVKDNCTFHHFRDGKCSCQDIW</sequence>
<dbReference type="InterPro" id="IPR011990">
    <property type="entry name" value="TPR-like_helical_dom_sf"/>
</dbReference>
<dbReference type="Pfam" id="PF14432">
    <property type="entry name" value="DYW_deaminase"/>
    <property type="match status" value="1"/>
</dbReference>